<feature type="compositionally biased region" description="Low complexity" evidence="1">
    <location>
        <begin position="212"/>
        <end position="222"/>
    </location>
</feature>
<keyword evidence="4" id="KW-1185">Reference proteome</keyword>
<evidence type="ECO:0000256" key="1">
    <source>
        <dbReference type="SAM" id="MobiDB-lite"/>
    </source>
</evidence>
<accession>A0AAV0XH41</accession>
<feature type="compositionally biased region" description="Basic and acidic residues" evidence="1">
    <location>
        <begin position="183"/>
        <end position="207"/>
    </location>
</feature>
<dbReference type="PANTHER" id="PTHR31532">
    <property type="entry name" value="BIORIENTATION OF CHROMOSOMES IN CELL DIVISION 1 FAMILY MEMBER"/>
    <property type="match status" value="1"/>
</dbReference>
<evidence type="ECO:0000259" key="2">
    <source>
        <dbReference type="Pfam" id="PF05205"/>
    </source>
</evidence>
<feature type="region of interest" description="Disordered" evidence="1">
    <location>
        <begin position="260"/>
        <end position="479"/>
    </location>
</feature>
<proteinExistence type="predicted"/>
<dbReference type="EMBL" id="CARXXK010000005">
    <property type="protein sequence ID" value="CAI6367695.1"/>
    <property type="molecule type" value="Genomic_DNA"/>
</dbReference>
<feature type="compositionally biased region" description="Low complexity" evidence="1">
    <location>
        <begin position="318"/>
        <end position="327"/>
    </location>
</feature>
<name>A0AAV0XH41_9HEMI</name>
<evidence type="ECO:0000313" key="4">
    <source>
        <dbReference type="Proteomes" id="UP001160148"/>
    </source>
</evidence>
<protein>
    <recommendedName>
        <fullName evidence="2">BOD1/SHG1 domain-containing protein</fullName>
    </recommendedName>
</protein>
<dbReference type="PANTHER" id="PTHR31532:SF10">
    <property type="entry name" value="BIORIENTATION OF CHROMOSOMES IN CELL DIVISION PROTEIN 1-LIKE 1"/>
    <property type="match status" value="1"/>
</dbReference>
<sequence length="816" mass="92361">MEQKNNTLTVEDVFMLLETLKSNGTFDEIRKHCITDIYAKLTYQNWKQLIESNVNKFLSKVKFTQELNKNTVRERLRKHLLYGCETQDIEEGADRILTQVLAPHSLSIFEHKIAVAVDEYLGIKNKAHPIELNGLKESRMNLIKASNIETSTVLNPKIDFIPDADNIVLVRTIKVNRKNLRSGNKEKSSSLCKESKSLKGNESEDTNRAGGSSKQKSSQHKTSSSDKSKSSSSNHKSIKKDKSCKEVVEKSKNIVEKYKDVLNKSKDVSKPKDIVEKSKDIVHKPIDIVDKPKDIVEKSKDNVKPKDIVDKSKDKSFLSKNSNSSSHKSNRADRKRTKRTLEEKKKSSSLCKEPKLFKGNQNDNESNSGGSSRQKSTIHKNKSSSSNKTKSSSSNHKSSGRDYNTTDVIDRSKGKSLSKNSSSTDIINKSEDKSLSMFSDRTVDKSKDKYLSNNLSGTDVNKSKEKSLSKNSTSSDIDKSKIIHLSKNSNSTDITDKYKIKSSFIKNTRSIRVVEKSKDKSLSSCSSSSSHKSNHTDTKRLKLSPVEKMKSPTNKVSDEEMKPEELEKSELNDFQNSIHSNNDIDVIMKDSVSTLSNQILHEEIENNDAKVLDNDKSLNTFKGFSKADAIPCKNDQLLKNVVKTLQEQMNNLDKIDNGFKGFTSAETNLCKHRDIVYAELIKLKESESRTGFIGFCKKDITISIGHKHVVQLLELSKQQNNVDNYQQNVKCVRNGIQNGKPFNEVMAAHLYKSNNDNDAKSKKYYSPPINDTKRDSPTVNNNDRNHDNWIVEQEIKYKLLPVKVKLERFTYECNSE</sequence>
<feature type="domain" description="BOD1/SHG1" evidence="2">
    <location>
        <begin position="16"/>
        <end position="113"/>
    </location>
</feature>
<feature type="compositionally biased region" description="Basic and acidic residues" evidence="1">
    <location>
        <begin position="441"/>
        <end position="450"/>
    </location>
</feature>
<feature type="compositionally biased region" description="Basic and acidic residues" evidence="1">
    <location>
        <begin position="260"/>
        <end position="317"/>
    </location>
</feature>
<dbReference type="Proteomes" id="UP001160148">
    <property type="component" value="Unassembled WGS sequence"/>
</dbReference>
<feature type="region of interest" description="Disordered" evidence="1">
    <location>
        <begin position="757"/>
        <end position="785"/>
    </location>
</feature>
<evidence type="ECO:0000313" key="3">
    <source>
        <dbReference type="EMBL" id="CAI6367695.1"/>
    </source>
</evidence>
<feature type="region of interest" description="Disordered" evidence="1">
    <location>
        <begin position="181"/>
        <end position="246"/>
    </location>
</feature>
<feature type="compositionally biased region" description="Polar residues" evidence="1">
    <location>
        <begin position="451"/>
        <end position="460"/>
    </location>
</feature>
<feature type="compositionally biased region" description="Polar residues" evidence="1">
    <location>
        <begin position="359"/>
        <end position="374"/>
    </location>
</feature>
<dbReference type="GO" id="GO:0031297">
    <property type="term" value="P:replication fork processing"/>
    <property type="evidence" value="ECO:0007669"/>
    <property type="project" value="TreeGrafter"/>
</dbReference>
<dbReference type="Pfam" id="PF05205">
    <property type="entry name" value="COMPASS-Shg1"/>
    <property type="match status" value="1"/>
</dbReference>
<gene>
    <name evidence="3" type="ORF">MEUPH1_LOCUS22142</name>
</gene>
<dbReference type="InterPro" id="IPR055264">
    <property type="entry name" value="BOD1/SHG1_dom"/>
</dbReference>
<feature type="region of interest" description="Disordered" evidence="1">
    <location>
        <begin position="516"/>
        <end position="564"/>
    </location>
</feature>
<feature type="compositionally biased region" description="Low complexity" evidence="1">
    <location>
        <begin position="522"/>
        <end position="531"/>
    </location>
</feature>
<comment type="caution">
    <text evidence="3">The sequence shown here is derived from an EMBL/GenBank/DDBJ whole genome shotgun (WGS) entry which is preliminary data.</text>
</comment>
<dbReference type="AlphaFoldDB" id="A0AAV0XH41"/>
<reference evidence="3 4" key="1">
    <citation type="submission" date="2023-01" db="EMBL/GenBank/DDBJ databases">
        <authorList>
            <person name="Whitehead M."/>
        </authorList>
    </citation>
    <scope>NUCLEOTIDE SEQUENCE [LARGE SCALE GENOMIC DNA]</scope>
</reference>
<dbReference type="GO" id="GO:0048188">
    <property type="term" value="C:Set1C/COMPASS complex"/>
    <property type="evidence" value="ECO:0007669"/>
    <property type="project" value="TreeGrafter"/>
</dbReference>
<feature type="compositionally biased region" description="Basic and acidic residues" evidence="1">
    <location>
        <begin position="534"/>
        <end position="564"/>
    </location>
</feature>
<feature type="compositionally biased region" description="Basic and acidic residues" evidence="1">
    <location>
        <begin position="339"/>
        <end position="356"/>
    </location>
</feature>
<organism evidence="3 4">
    <name type="scientific">Macrosiphum euphorbiae</name>
    <name type="common">potato aphid</name>
    <dbReference type="NCBI Taxonomy" id="13131"/>
    <lineage>
        <taxon>Eukaryota</taxon>
        <taxon>Metazoa</taxon>
        <taxon>Ecdysozoa</taxon>
        <taxon>Arthropoda</taxon>
        <taxon>Hexapoda</taxon>
        <taxon>Insecta</taxon>
        <taxon>Pterygota</taxon>
        <taxon>Neoptera</taxon>
        <taxon>Paraneoptera</taxon>
        <taxon>Hemiptera</taxon>
        <taxon>Sternorrhyncha</taxon>
        <taxon>Aphidomorpha</taxon>
        <taxon>Aphidoidea</taxon>
        <taxon>Aphididae</taxon>
        <taxon>Macrosiphini</taxon>
        <taxon>Macrosiphum</taxon>
    </lineage>
</organism>
<feature type="compositionally biased region" description="Low complexity" evidence="1">
    <location>
        <begin position="383"/>
        <end position="397"/>
    </location>
</feature>